<reference evidence="4" key="1">
    <citation type="submission" date="2024-04" db="EMBL/GenBank/DDBJ databases">
        <title>Phylogenomic analyses of a clade within the roseobacter group suggest taxonomic reassignments of species of the genera Aestuariivita, Citreicella, Loktanella, Nautella, Pelagibaca, Ruegeria, Thalassobius, Thiobacimonas and Tropicibacter, and the proposal o.</title>
        <authorList>
            <person name="Jeon C.O."/>
        </authorList>
    </citation>
    <scope>NUCLEOTIDE SEQUENCE [LARGE SCALE GENOMIC DNA]</scope>
    <source>
        <strain evidence="4">BS5-3</strain>
    </source>
</reference>
<dbReference type="EMBL" id="CP150951">
    <property type="protein sequence ID" value="WZC48541.1"/>
    <property type="molecule type" value="Genomic_DNA"/>
</dbReference>
<name>A0ABZ2V7N5_9RHOB</name>
<keyword evidence="2" id="KW-1133">Transmembrane helix</keyword>
<gene>
    <name evidence="3" type="ORF">AABB29_17075</name>
</gene>
<dbReference type="Proteomes" id="UP001440612">
    <property type="component" value="Chromosome"/>
</dbReference>
<accession>A0ABZ2V7N5</accession>
<keyword evidence="2" id="KW-0812">Transmembrane</keyword>
<feature type="transmembrane region" description="Helical" evidence="2">
    <location>
        <begin position="54"/>
        <end position="72"/>
    </location>
</feature>
<feature type="region of interest" description="Disordered" evidence="1">
    <location>
        <begin position="1"/>
        <end position="40"/>
    </location>
</feature>
<keyword evidence="4" id="KW-1185">Reference proteome</keyword>
<sequence>MTDKEQQESFAARLQRIESGKQGDSDAPTPPKAVRPVNAQADGSAPDSLFIRNTLIWLGIIICAAFGSFVGFKALPDDLKNTVATITGMREAPSEDQIIADKLADIVENDVMSFFGPTAQPQAVAQLNGDLVDLTQVATNISFADDTTEIGQVRPFARNASCNLRRPLPNEKLVNIRVENGTLPAPLQAFSASALSDQLMRNVTAVTQNGAAYDQNAQVTGAMSSIDVFLTDNTAPLYLALQNMGNGIVWNIHAAPGVTVAHVAIVSSEISGLANIAPTTTFDALLVSDFVPADQVITDDQSDCMVRPWRNPQPDWIGSERAAAGDSVTADQLQTYTAGYIAYDRWFSENFGVDASTDVIALRETAHVLYGDIPEQPIAYQSLAGQDIHLMRTDHVLTGDTQSRTDAVNRLHQQTLLAAVGADIGALNPAPVERRDLQ</sequence>
<feature type="compositionally biased region" description="Basic and acidic residues" evidence="1">
    <location>
        <begin position="15"/>
        <end position="24"/>
    </location>
</feature>
<dbReference type="RefSeq" id="WP_341366656.1">
    <property type="nucleotide sequence ID" value="NZ_CP150951.2"/>
</dbReference>
<evidence type="ECO:0000256" key="2">
    <source>
        <dbReference type="SAM" id="Phobius"/>
    </source>
</evidence>
<protein>
    <submittedName>
        <fullName evidence="3">Uncharacterized protein</fullName>
    </submittedName>
</protein>
<evidence type="ECO:0000313" key="3">
    <source>
        <dbReference type="EMBL" id="WZC48541.1"/>
    </source>
</evidence>
<organism evidence="3 4">
    <name type="scientific">Yoonia phaeophyticola</name>
    <dbReference type="NCBI Taxonomy" id="3137369"/>
    <lineage>
        <taxon>Bacteria</taxon>
        <taxon>Pseudomonadati</taxon>
        <taxon>Pseudomonadota</taxon>
        <taxon>Alphaproteobacteria</taxon>
        <taxon>Rhodobacterales</taxon>
        <taxon>Paracoccaceae</taxon>
        <taxon>Yoonia</taxon>
    </lineage>
</organism>
<evidence type="ECO:0000313" key="4">
    <source>
        <dbReference type="Proteomes" id="UP001440612"/>
    </source>
</evidence>
<proteinExistence type="predicted"/>
<evidence type="ECO:0000256" key="1">
    <source>
        <dbReference type="SAM" id="MobiDB-lite"/>
    </source>
</evidence>
<keyword evidence="2" id="KW-0472">Membrane</keyword>